<evidence type="ECO:0000313" key="3">
    <source>
        <dbReference type="Proteomes" id="UP001595648"/>
    </source>
</evidence>
<feature type="compositionally biased region" description="Polar residues" evidence="1">
    <location>
        <begin position="276"/>
        <end position="286"/>
    </location>
</feature>
<organism evidence="2 3">
    <name type="scientific">Mesorhizobium cantuariense</name>
    <dbReference type="NCBI Taxonomy" id="1300275"/>
    <lineage>
        <taxon>Bacteria</taxon>
        <taxon>Pseudomonadati</taxon>
        <taxon>Pseudomonadota</taxon>
        <taxon>Alphaproteobacteria</taxon>
        <taxon>Hyphomicrobiales</taxon>
        <taxon>Phyllobacteriaceae</taxon>
        <taxon>Mesorhizobium</taxon>
    </lineage>
</organism>
<evidence type="ECO:0000313" key="2">
    <source>
        <dbReference type="EMBL" id="MFC3322622.1"/>
    </source>
</evidence>
<gene>
    <name evidence="2" type="ORF">ACFOJ9_12625</name>
</gene>
<accession>A0ABV7MNK4</accession>
<evidence type="ECO:0000256" key="1">
    <source>
        <dbReference type="SAM" id="MobiDB-lite"/>
    </source>
</evidence>
<dbReference type="Proteomes" id="UP001595648">
    <property type="component" value="Unassembled WGS sequence"/>
</dbReference>
<name>A0ABV7MNK4_9HYPH</name>
<feature type="compositionally biased region" description="Basic and acidic residues" evidence="1">
    <location>
        <begin position="235"/>
        <end position="261"/>
    </location>
</feature>
<feature type="region of interest" description="Disordered" evidence="1">
    <location>
        <begin position="226"/>
        <end position="286"/>
    </location>
</feature>
<sequence>MTRDDLVTFDGITQSIDEWALDYGVTPQTIMRRLHAGASVEIAITKPMIARPGDQLPEPIVARPRTIKVVKPRAVDRHSHDGKSLTVTEWAAITGISPETMRSRIKAGHPMKDVLRKGNLPKSRRSNFKVGQPRPVKLYSFKGMTRSLSHWSTQTGIQYATLLRRMKQGATIEQALTAKHGDRPKTLHTIDGVSKTLREWAAHAGIKYQALIARIHKGRSLAEAVAMSGPRRRASNVEESHVEESHVEESHVEESDDRGVPRDLTVSVGTGGGSTAQESTNIGFSK</sequence>
<comment type="caution">
    <text evidence="2">The sequence shown here is derived from an EMBL/GenBank/DDBJ whole genome shotgun (WGS) entry which is preliminary data.</text>
</comment>
<dbReference type="EMBL" id="JBHRVD010000001">
    <property type="protein sequence ID" value="MFC3322622.1"/>
    <property type="molecule type" value="Genomic_DNA"/>
</dbReference>
<reference evidence="3" key="1">
    <citation type="journal article" date="2019" name="Int. J. Syst. Evol. Microbiol.">
        <title>The Global Catalogue of Microorganisms (GCM) 10K type strain sequencing project: providing services to taxonomists for standard genome sequencing and annotation.</title>
        <authorList>
            <consortium name="The Broad Institute Genomics Platform"/>
            <consortium name="The Broad Institute Genome Sequencing Center for Infectious Disease"/>
            <person name="Wu L."/>
            <person name="Ma J."/>
        </authorList>
    </citation>
    <scope>NUCLEOTIDE SEQUENCE [LARGE SCALE GENOMIC DNA]</scope>
    <source>
        <strain evidence="3">ICMP 19515</strain>
    </source>
</reference>
<dbReference type="RefSeq" id="WP_378979177.1">
    <property type="nucleotide sequence ID" value="NZ_JBHRVD010000001.1"/>
</dbReference>
<proteinExistence type="predicted"/>
<protein>
    <submittedName>
        <fullName evidence="2">Uncharacterized protein</fullName>
    </submittedName>
</protein>
<keyword evidence="3" id="KW-1185">Reference proteome</keyword>